<accession>A0A168IY09</accession>
<dbReference type="SUPFAM" id="SSF48403">
    <property type="entry name" value="Ankyrin repeat"/>
    <property type="match status" value="3"/>
</dbReference>
<dbReference type="OrthoDB" id="4870479at2759"/>
<evidence type="ECO:0000313" key="6">
    <source>
        <dbReference type="Proteomes" id="UP000076881"/>
    </source>
</evidence>
<dbReference type="PRINTS" id="PR01415">
    <property type="entry name" value="ANKYRIN"/>
</dbReference>
<evidence type="ECO:0000256" key="3">
    <source>
        <dbReference type="PROSITE-ProRule" id="PRU00023"/>
    </source>
</evidence>
<dbReference type="InterPro" id="IPR036770">
    <property type="entry name" value="Ankyrin_rpt-contain_sf"/>
</dbReference>
<dbReference type="Proteomes" id="UP000076881">
    <property type="component" value="Unassembled WGS sequence"/>
</dbReference>
<proteinExistence type="predicted"/>
<evidence type="ECO:0000313" key="5">
    <source>
        <dbReference type="EMBL" id="OAA79789.1"/>
    </source>
</evidence>
<dbReference type="Pfam" id="PF12796">
    <property type="entry name" value="Ank_2"/>
    <property type="match status" value="4"/>
</dbReference>
<dbReference type="EMBL" id="AZHF01000002">
    <property type="protein sequence ID" value="OAA79789.1"/>
    <property type="molecule type" value="Genomic_DNA"/>
</dbReference>
<evidence type="ECO:0000256" key="2">
    <source>
        <dbReference type="ARBA" id="ARBA00023043"/>
    </source>
</evidence>
<evidence type="ECO:0000256" key="1">
    <source>
        <dbReference type="ARBA" id="ARBA00022737"/>
    </source>
</evidence>
<gene>
    <name evidence="5" type="ORF">LEL_03275</name>
</gene>
<feature type="repeat" description="ANK" evidence="3">
    <location>
        <begin position="562"/>
        <end position="594"/>
    </location>
</feature>
<feature type="repeat" description="ANK" evidence="3">
    <location>
        <begin position="597"/>
        <end position="629"/>
    </location>
</feature>
<comment type="caution">
    <text evidence="5">The sequence shown here is derived from an EMBL/GenBank/DDBJ whole genome shotgun (WGS) entry which is preliminary data.</text>
</comment>
<dbReference type="AlphaFoldDB" id="A0A168IY09"/>
<dbReference type="SMART" id="SM00248">
    <property type="entry name" value="ANK"/>
    <property type="match status" value="17"/>
</dbReference>
<dbReference type="PANTHER" id="PTHR24126">
    <property type="entry name" value="ANKYRIN REPEAT, PH AND SEC7 DOMAIN CONTAINING PROTEIN SECG-RELATED"/>
    <property type="match status" value="1"/>
</dbReference>
<protein>
    <submittedName>
        <fullName evidence="5">Ankyrin repeat-containing domain protein</fullName>
    </submittedName>
</protein>
<dbReference type="InterPro" id="IPR025676">
    <property type="entry name" value="Clr5_dom"/>
</dbReference>
<feature type="repeat" description="ANK" evidence="3">
    <location>
        <begin position="763"/>
        <end position="795"/>
    </location>
</feature>
<sequence length="1054" mass="114439">MSAPEIPEEEWDSHKDVIVKYFREFTAKRLLQYLKDNHGFCPTSSQLESRLKKWKLRKNVHKKQWQGISASDQRNLENGSGVVTVDGVIVDRKKWMRAKKWAHQQQPAPVQAECALQRDEDGAEVRTPSKEVGICTDVTSDTPFSQFDTKFSINKYLIMAASERAHNITYVATQIETERCNTFWVLGVCINTHTPPADAFASVLLVSAASLNDFATCRWLLERGANPKAIALSSGDENSTALLEAVWQRHGELVGLLVDKGADVNMGGEGELLPSPLVEAVLSESPQSSRVKISQILVNKGADIHQVVEHGDKESTLLNFVVGTGDVEVAAIFLQSNVAIESFPKQHPTPLQVAVQAGEMELVEMLLKAGFDVNERASAGSVGREIVGTEEWCICTVLTPLQVALAENNLVVATVLLRERANVNGFDVSKWLNARKYRTISTGPLSDDNCCCMSRQDLRATSSPLQLAALSRSVSMGRLLLKLGATVNFSGGFCTALQLAVRQKGNLAFVKLLLENGANVNAPAPEPQGRTALQAAVELGDRDIIELLLRHRADVNAFPSFEGFTALQAAVLRGDPSLVSQLIDYGADVNAPAAAENGRTALQAAVAAGNLDIIHILLQKGASILAPRALTGGCSAIEAALKQPLALNAILLYAEAERNLAIVQSEVDSHFPALCDDSYDEVVAVLFKYGIRLSNSGLQQALQIAVEKRNVALAKKCIDSGANARMCLEGPEGGSIITGLVATGSPEFCALFIKSQADLEGDRGTEALLVAVSNNDPHMMDFLLSKGASPNWNDACRSNRPSLVAKVFELLPSAERFPRQSLSKENMAIVLLRRGAKLNGVTFPGEVCYASLPMFRLLLEAGLEVNRRLRDQGSLLQFETNMQMEDVVELLLNAGADVNAPPAPIKSNTALQSAVDNENARLVRLFVSKGVDVNGPPSPEYGATALQRAVMVGSMPIFVLLLENGADVNAPAALVSGRTALEAAAEYGRLDMSHILLHKDKEPETLWLRCQRAATLAASHGFPILAREFREWKKSGFDKPWERDFYAQFEVSSR</sequence>
<dbReference type="Pfam" id="PF14420">
    <property type="entry name" value="Clr5"/>
    <property type="match status" value="1"/>
</dbReference>
<dbReference type="STRING" id="1081108.A0A168IY09"/>
<feature type="domain" description="Clr5" evidence="4">
    <location>
        <begin position="7"/>
        <end position="58"/>
    </location>
</feature>
<dbReference type="PROSITE" id="PS50297">
    <property type="entry name" value="ANK_REP_REGION"/>
    <property type="match status" value="6"/>
</dbReference>
<dbReference type="PROSITE" id="PS50088">
    <property type="entry name" value="ANK_REPEAT"/>
    <property type="match status" value="8"/>
</dbReference>
<dbReference type="InterPro" id="IPR002110">
    <property type="entry name" value="Ankyrin_rpt"/>
</dbReference>
<name>A0A168IY09_CORDF</name>
<feature type="repeat" description="ANK" evidence="3">
    <location>
        <begin position="346"/>
        <end position="378"/>
    </location>
</feature>
<organism evidence="5 6">
    <name type="scientific">Akanthomyces lecanii RCEF 1005</name>
    <dbReference type="NCBI Taxonomy" id="1081108"/>
    <lineage>
        <taxon>Eukaryota</taxon>
        <taxon>Fungi</taxon>
        <taxon>Dikarya</taxon>
        <taxon>Ascomycota</taxon>
        <taxon>Pezizomycotina</taxon>
        <taxon>Sordariomycetes</taxon>
        <taxon>Hypocreomycetidae</taxon>
        <taxon>Hypocreales</taxon>
        <taxon>Cordycipitaceae</taxon>
        <taxon>Akanthomyces</taxon>
        <taxon>Cordyceps confragosa</taxon>
    </lineage>
</organism>
<dbReference type="Gene3D" id="1.25.40.20">
    <property type="entry name" value="Ankyrin repeat-containing domain"/>
    <property type="match status" value="4"/>
</dbReference>
<keyword evidence="6" id="KW-1185">Reference proteome</keyword>
<feature type="repeat" description="ANK" evidence="3">
    <location>
        <begin position="941"/>
        <end position="973"/>
    </location>
</feature>
<keyword evidence="1" id="KW-0677">Repeat</keyword>
<feature type="repeat" description="ANK" evidence="3">
    <location>
        <begin position="528"/>
        <end position="560"/>
    </location>
</feature>
<reference evidence="5 6" key="1">
    <citation type="journal article" date="2016" name="Genome Biol. Evol.">
        <title>Divergent and convergent evolution of fungal pathogenicity.</title>
        <authorList>
            <person name="Shang Y."/>
            <person name="Xiao G."/>
            <person name="Zheng P."/>
            <person name="Cen K."/>
            <person name="Zhan S."/>
            <person name="Wang C."/>
        </authorList>
    </citation>
    <scope>NUCLEOTIDE SEQUENCE [LARGE SCALE GENOMIC DNA]</scope>
    <source>
        <strain evidence="5 6">RCEF 1005</strain>
    </source>
</reference>
<keyword evidence="2 3" id="KW-0040">ANK repeat</keyword>
<feature type="repeat" description="ANK" evidence="3">
    <location>
        <begin position="906"/>
        <end position="938"/>
    </location>
</feature>
<evidence type="ECO:0000259" key="4">
    <source>
        <dbReference type="Pfam" id="PF14420"/>
    </source>
</evidence>
<feature type="repeat" description="ANK" evidence="3">
    <location>
        <begin position="237"/>
        <end position="269"/>
    </location>
</feature>